<gene>
    <name evidence="1" type="ORF">CONCODRAFT_3861</name>
</gene>
<organism evidence="1 2">
    <name type="scientific">Conidiobolus coronatus (strain ATCC 28846 / CBS 209.66 / NRRL 28638)</name>
    <name type="common">Delacroixia coronata</name>
    <dbReference type="NCBI Taxonomy" id="796925"/>
    <lineage>
        <taxon>Eukaryota</taxon>
        <taxon>Fungi</taxon>
        <taxon>Fungi incertae sedis</taxon>
        <taxon>Zoopagomycota</taxon>
        <taxon>Entomophthoromycotina</taxon>
        <taxon>Entomophthoromycetes</taxon>
        <taxon>Entomophthorales</taxon>
        <taxon>Ancylistaceae</taxon>
        <taxon>Conidiobolus</taxon>
    </lineage>
</organism>
<protein>
    <submittedName>
        <fullName evidence="1">Uncharacterized protein</fullName>
    </submittedName>
</protein>
<name>A0A137PDV9_CONC2</name>
<dbReference type="OrthoDB" id="329835at2759"/>
<proteinExistence type="predicted"/>
<dbReference type="Gene3D" id="2.160.10.10">
    <property type="entry name" value="Hexapeptide repeat proteins"/>
    <property type="match status" value="1"/>
</dbReference>
<keyword evidence="2" id="KW-1185">Reference proteome</keyword>
<evidence type="ECO:0000313" key="2">
    <source>
        <dbReference type="Proteomes" id="UP000070444"/>
    </source>
</evidence>
<dbReference type="AlphaFoldDB" id="A0A137PDV9"/>
<dbReference type="EMBL" id="KQ964440">
    <property type="protein sequence ID" value="KXN73194.1"/>
    <property type="molecule type" value="Genomic_DNA"/>
</dbReference>
<accession>A0A137PDV9</accession>
<evidence type="ECO:0000313" key="1">
    <source>
        <dbReference type="EMBL" id="KXN73194.1"/>
    </source>
</evidence>
<dbReference type="SUPFAM" id="SSF51161">
    <property type="entry name" value="Trimeric LpxA-like enzymes"/>
    <property type="match status" value="1"/>
</dbReference>
<reference evidence="1 2" key="1">
    <citation type="journal article" date="2015" name="Genome Biol. Evol.">
        <title>Phylogenomic analyses indicate that early fungi evolved digesting cell walls of algal ancestors of land plants.</title>
        <authorList>
            <person name="Chang Y."/>
            <person name="Wang S."/>
            <person name="Sekimoto S."/>
            <person name="Aerts A.L."/>
            <person name="Choi C."/>
            <person name="Clum A."/>
            <person name="LaButti K.M."/>
            <person name="Lindquist E.A."/>
            <person name="Yee Ngan C."/>
            <person name="Ohm R.A."/>
            <person name="Salamov A.A."/>
            <person name="Grigoriev I.V."/>
            <person name="Spatafora J.W."/>
            <person name="Berbee M.L."/>
        </authorList>
    </citation>
    <scope>NUCLEOTIDE SEQUENCE [LARGE SCALE GENOMIC DNA]</scope>
    <source>
        <strain evidence="1 2">NRRL 28638</strain>
    </source>
</reference>
<dbReference type="Proteomes" id="UP000070444">
    <property type="component" value="Unassembled WGS sequence"/>
</dbReference>
<dbReference type="InterPro" id="IPR011004">
    <property type="entry name" value="Trimer_LpxA-like_sf"/>
</dbReference>
<sequence>MDAISVSSGLSLKLILDDASRVRRTVKRWYNQKQNMIHILSVIRKQAQWTANWSYAIKFIPLRMSASYATPSNKSAITPTMASGHGESMSEVTLVEWLPKLEAKLKDQLNDGSDSQPEIEDDILLNNSKDDRIDKELQELVSFQMKEEHEPIINIEKSCKLFTVKQEDGSYLALIKKCLLGNVKEGRYSVLSLFYVRKWFAPFLQMVGSKIGKMVEISTVTNIAPDLLQVGDGSFIADSVSIGAAKERLLGTVRTLKANKKHIPLAEKPLWSSYVWRSELITALYENIPVPFLINMCLVFLNTWRISEFDLVEVNDYAAVNVNSALQTHLFEDRVMKMSNLIIQPHCSIGHSSVVLYDTVLEEGSTLCNLSLLMKGEVLPKLTVWEGIPAQFKSDYSKLASLKKKSV</sequence>